<evidence type="ECO:0000313" key="3">
    <source>
        <dbReference type="Proteomes" id="UP000799324"/>
    </source>
</evidence>
<reference evidence="2" key="1">
    <citation type="journal article" date="2020" name="Stud. Mycol.">
        <title>101 Dothideomycetes genomes: a test case for predicting lifestyles and emergence of pathogens.</title>
        <authorList>
            <person name="Haridas S."/>
            <person name="Albert R."/>
            <person name="Binder M."/>
            <person name="Bloem J."/>
            <person name="Labutti K."/>
            <person name="Salamov A."/>
            <person name="Andreopoulos B."/>
            <person name="Baker S."/>
            <person name="Barry K."/>
            <person name="Bills G."/>
            <person name="Bluhm B."/>
            <person name="Cannon C."/>
            <person name="Castanera R."/>
            <person name="Culley D."/>
            <person name="Daum C."/>
            <person name="Ezra D."/>
            <person name="Gonzalez J."/>
            <person name="Henrissat B."/>
            <person name="Kuo A."/>
            <person name="Liang C."/>
            <person name="Lipzen A."/>
            <person name="Lutzoni F."/>
            <person name="Magnuson J."/>
            <person name="Mondo S."/>
            <person name="Nolan M."/>
            <person name="Ohm R."/>
            <person name="Pangilinan J."/>
            <person name="Park H.-J."/>
            <person name="Ramirez L."/>
            <person name="Alfaro M."/>
            <person name="Sun H."/>
            <person name="Tritt A."/>
            <person name="Yoshinaga Y."/>
            <person name="Zwiers L.-H."/>
            <person name="Turgeon B."/>
            <person name="Goodwin S."/>
            <person name="Spatafora J."/>
            <person name="Crous P."/>
            <person name="Grigoriev I."/>
        </authorList>
    </citation>
    <scope>NUCLEOTIDE SEQUENCE</scope>
    <source>
        <strain evidence="2">CBS 122681</strain>
    </source>
</reference>
<sequence>MPVRNIFHGLGSKTSNLDVDMTEPVINEASRDMQNPDNFDNMSELFAKWSLGDEAERIVAISKACTLGNAALLKELKIKDEQIAAKDKELEDKDKKAKVAADYIASLKKKLKSHTEQIAALKAKIQELLGKNAQRAEEMRENHMEAKDRIKAKRMLAE</sequence>
<organism evidence="2 3">
    <name type="scientific">Lophiostoma macrostomum CBS 122681</name>
    <dbReference type="NCBI Taxonomy" id="1314788"/>
    <lineage>
        <taxon>Eukaryota</taxon>
        <taxon>Fungi</taxon>
        <taxon>Dikarya</taxon>
        <taxon>Ascomycota</taxon>
        <taxon>Pezizomycotina</taxon>
        <taxon>Dothideomycetes</taxon>
        <taxon>Pleosporomycetidae</taxon>
        <taxon>Pleosporales</taxon>
        <taxon>Lophiostomataceae</taxon>
        <taxon>Lophiostoma</taxon>
    </lineage>
</organism>
<dbReference type="EMBL" id="MU004485">
    <property type="protein sequence ID" value="KAF2649605.1"/>
    <property type="molecule type" value="Genomic_DNA"/>
</dbReference>
<evidence type="ECO:0000313" key="2">
    <source>
        <dbReference type="EMBL" id="KAF2649605.1"/>
    </source>
</evidence>
<keyword evidence="3" id="KW-1185">Reference proteome</keyword>
<accession>A0A6A6SP32</accession>
<dbReference type="Proteomes" id="UP000799324">
    <property type="component" value="Unassembled WGS sequence"/>
</dbReference>
<name>A0A6A6SP32_9PLEO</name>
<feature type="region of interest" description="Disordered" evidence="1">
    <location>
        <begin position="137"/>
        <end position="158"/>
    </location>
</feature>
<proteinExistence type="predicted"/>
<evidence type="ECO:0000256" key="1">
    <source>
        <dbReference type="SAM" id="MobiDB-lite"/>
    </source>
</evidence>
<gene>
    <name evidence="2" type="ORF">K491DRAFT_762278</name>
</gene>
<dbReference type="AlphaFoldDB" id="A0A6A6SP32"/>
<protein>
    <submittedName>
        <fullName evidence="2">Uncharacterized protein</fullName>
    </submittedName>
</protein>